<keyword evidence="2 4" id="KW-1133">Transmembrane helix</keyword>
<reference evidence="7" key="1">
    <citation type="journal article" date="2010" name="Mol. Biosyst.">
        <title>Complete genome sequence and comparative analysis of Shewanella violacea, a psychrophilic and piezophilic bacterium from deep sea floor sediments.</title>
        <authorList>
            <person name="Aono E."/>
            <person name="Baba T."/>
            <person name="Ara T."/>
            <person name="Nishi T."/>
            <person name="Nakamichi T."/>
            <person name="Inamoto E."/>
            <person name="Toyonaga H."/>
            <person name="Hasegawa M."/>
            <person name="Takai Y."/>
            <person name="Okumura Y."/>
            <person name="Baba M."/>
            <person name="Tomita M."/>
            <person name="Kato C."/>
            <person name="Oshima T."/>
            <person name="Nakasone K."/>
            <person name="Mori H."/>
        </authorList>
    </citation>
    <scope>NUCLEOTIDE SEQUENCE [LARGE SCALE GENOMIC DNA]</scope>
    <source>
        <strain evidence="7">JCM 10179 / CIP 106290 / LMG 19151 / DSS12</strain>
    </source>
</reference>
<dbReference type="GO" id="GO:0022857">
    <property type="term" value="F:transmembrane transporter activity"/>
    <property type="evidence" value="ECO:0007669"/>
    <property type="project" value="InterPro"/>
</dbReference>
<evidence type="ECO:0000256" key="4">
    <source>
        <dbReference type="SAM" id="Phobius"/>
    </source>
</evidence>
<feature type="transmembrane region" description="Helical" evidence="4">
    <location>
        <begin position="20"/>
        <end position="40"/>
    </location>
</feature>
<evidence type="ECO:0000256" key="1">
    <source>
        <dbReference type="ARBA" id="ARBA00022692"/>
    </source>
</evidence>
<feature type="transmembrane region" description="Helical" evidence="4">
    <location>
        <begin position="348"/>
        <end position="369"/>
    </location>
</feature>
<proteinExistence type="predicted"/>
<keyword evidence="3 4" id="KW-0472">Membrane</keyword>
<accession>D4ZJS8</accession>
<dbReference type="KEGG" id="svo:SVI_1956"/>
<dbReference type="STRING" id="637905.SVI_1956"/>
<sequence length="391" mass="41461">MRGPITSVSPLLDSIRTALNLTASQAGLLTTMPLLAFAFMSPLSSKLGHALGLERALMTALVFIFIGIMVRTLGSTSALLLGTFVIGAGISIANVLLPSLLKRDFPTKVATLTAVYVLTMGIGSAISSALAVPISNLAEHLSISFMSDWSFALVSVIVFPLVAILFWLPQMTSHTAPTKNTAKLDSHSYVWRSPLAWQLTFFLGLNSFVTYIIIGWLPSMLMDAGYSEVEAGFNAGLLQLATALPAIALIPIMGRLKNQSLLAFGTALIALSGILGLLLLPQFATVWVLVFGFGGGAGFIVGLSCISHRTYHTHQAAALSGMTQCVGYLLAATGPIFIGYVHDTTGSWRLPLILCAVSCVLCSIFGLLAGRDRTLEHKQSMTMKLASAGRV</sequence>
<dbReference type="Proteomes" id="UP000002350">
    <property type="component" value="Chromosome"/>
</dbReference>
<keyword evidence="7" id="KW-1185">Reference proteome</keyword>
<feature type="transmembrane region" description="Helical" evidence="4">
    <location>
        <begin position="237"/>
        <end position="254"/>
    </location>
</feature>
<dbReference type="SUPFAM" id="SSF103473">
    <property type="entry name" value="MFS general substrate transporter"/>
    <property type="match status" value="1"/>
</dbReference>
<feature type="transmembrane region" description="Helical" evidence="4">
    <location>
        <begin position="149"/>
        <end position="168"/>
    </location>
</feature>
<dbReference type="InterPro" id="IPR020846">
    <property type="entry name" value="MFS_dom"/>
</dbReference>
<evidence type="ECO:0000313" key="7">
    <source>
        <dbReference type="Proteomes" id="UP000002350"/>
    </source>
</evidence>
<dbReference type="EMBL" id="AP011177">
    <property type="protein sequence ID" value="BAJ01927.1"/>
    <property type="molecule type" value="Genomic_DNA"/>
</dbReference>
<gene>
    <name evidence="6" type="ordered locus">SVI_1956</name>
</gene>
<feature type="transmembrane region" description="Helical" evidence="4">
    <location>
        <begin position="189"/>
        <end position="217"/>
    </location>
</feature>
<dbReference type="Pfam" id="PF07690">
    <property type="entry name" value="MFS_1"/>
    <property type="match status" value="1"/>
</dbReference>
<dbReference type="HOGENOM" id="CLU_038046_1_0_6"/>
<feature type="transmembrane region" description="Helical" evidence="4">
    <location>
        <begin position="109"/>
        <end position="129"/>
    </location>
</feature>
<evidence type="ECO:0000313" key="6">
    <source>
        <dbReference type="EMBL" id="BAJ01927.1"/>
    </source>
</evidence>
<dbReference type="eggNOG" id="COG2807">
    <property type="taxonomic scope" value="Bacteria"/>
</dbReference>
<evidence type="ECO:0000256" key="2">
    <source>
        <dbReference type="ARBA" id="ARBA00022989"/>
    </source>
</evidence>
<feature type="transmembrane region" description="Helical" evidence="4">
    <location>
        <begin position="76"/>
        <end position="97"/>
    </location>
</feature>
<feature type="transmembrane region" description="Helical" evidence="4">
    <location>
        <begin position="52"/>
        <end position="70"/>
    </location>
</feature>
<dbReference type="InterPro" id="IPR011701">
    <property type="entry name" value="MFS"/>
</dbReference>
<dbReference type="PANTHER" id="PTHR23523:SF2">
    <property type="entry name" value="2-NITROIMIDAZOLE TRANSPORTER"/>
    <property type="match status" value="1"/>
</dbReference>
<dbReference type="PANTHER" id="PTHR23523">
    <property type="match status" value="1"/>
</dbReference>
<feature type="transmembrane region" description="Helical" evidence="4">
    <location>
        <begin position="261"/>
        <end position="280"/>
    </location>
</feature>
<feature type="transmembrane region" description="Helical" evidence="4">
    <location>
        <begin position="318"/>
        <end position="342"/>
    </location>
</feature>
<dbReference type="InterPro" id="IPR052524">
    <property type="entry name" value="MFS_Cyanate_Porter"/>
</dbReference>
<dbReference type="Gene3D" id="1.20.1250.20">
    <property type="entry name" value="MFS general substrate transporter like domains"/>
    <property type="match status" value="1"/>
</dbReference>
<dbReference type="AlphaFoldDB" id="D4ZJS8"/>
<feature type="transmembrane region" description="Helical" evidence="4">
    <location>
        <begin position="286"/>
        <end position="306"/>
    </location>
</feature>
<protein>
    <submittedName>
        <fullName evidence="6">Transporter, putative</fullName>
    </submittedName>
</protein>
<feature type="domain" description="Major facilitator superfamily (MFS) profile" evidence="5">
    <location>
        <begin position="1"/>
        <end position="374"/>
    </location>
</feature>
<dbReference type="InterPro" id="IPR036259">
    <property type="entry name" value="MFS_trans_sf"/>
</dbReference>
<evidence type="ECO:0000259" key="5">
    <source>
        <dbReference type="PROSITE" id="PS50850"/>
    </source>
</evidence>
<evidence type="ECO:0000256" key="3">
    <source>
        <dbReference type="ARBA" id="ARBA00023136"/>
    </source>
</evidence>
<dbReference type="PROSITE" id="PS50850">
    <property type="entry name" value="MFS"/>
    <property type="match status" value="1"/>
</dbReference>
<organism evidence="6 7">
    <name type="scientific">Shewanella violacea (strain JCM 10179 / CIP 106290 / LMG 19151 / DSS12)</name>
    <dbReference type="NCBI Taxonomy" id="637905"/>
    <lineage>
        <taxon>Bacteria</taxon>
        <taxon>Pseudomonadati</taxon>
        <taxon>Pseudomonadota</taxon>
        <taxon>Gammaproteobacteria</taxon>
        <taxon>Alteromonadales</taxon>
        <taxon>Shewanellaceae</taxon>
        <taxon>Shewanella</taxon>
    </lineage>
</organism>
<keyword evidence="1 4" id="KW-0812">Transmembrane</keyword>
<name>D4ZJS8_SHEVD</name>